<protein>
    <submittedName>
        <fullName evidence="5">Putative Peptidase S1 and S6 chymotrypsin/Hap</fullName>
    </submittedName>
</protein>
<dbReference type="PANTHER" id="PTHR43343:SF3">
    <property type="entry name" value="PROTEASE DO-LIKE 8, CHLOROPLASTIC"/>
    <property type="match status" value="1"/>
</dbReference>
<dbReference type="Pfam" id="PF13365">
    <property type="entry name" value="Trypsin_2"/>
    <property type="match status" value="1"/>
</dbReference>
<keyword evidence="2" id="KW-0378">Hydrolase</keyword>
<gene>
    <name evidence="5" type="ORF">MAIT1_00646</name>
</gene>
<dbReference type="PROSITE" id="PS51724">
    <property type="entry name" value="SPOR"/>
    <property type="match status" value="1"/>
</dbReference>
<keyword evidence="3" id="KW-0732">Signal</keyword>
<dbReference type="GO" id="GO:0004252">
    <property type="term" value="F:serine-type endopeptidase activity"/>
    <property type="evidence" value="ECO:0007669"/>
    <property type="project" value="InterPro"/>
</dbReference>
<evidence type="ECO:0000259" key="4">
    <source>
        <dbReference type="PROSITE" id="PS51724"/>
    </source>
</evidence>
<dbReference type="RefSeq" id="WP_085446638.1">
    <property type="nucleotide sequence ID" value="NZ_LVJN01000021.1"/>
</dbReference>
<feature type="chain" id="PRO_5012666268" evidence="3">
    <location>
        <begin position="20"/>
        <end position="884"/>
    </location>
</feature>
<dbReference type="EMBL" id="LVJN01000021">
    <property type="protein sequence ID" value="OSM00192.1"/>
    <property type="molecule type" value="Genomic_DNA"/>
</dbReference>
<dbReference type="InterPro" id="IPR036680">
    <property type="entry name" value="SPOR-like_sf"/>
</dbReference>
<name>A0A1Y2K1W8_9PROT</name>
<accession>A0A1Y2K1W8</accession>
<dbReference type="AlphaFoldDB" id="A0A1Y2K1W8"/>
<comment type="caution">
    <text evidence="5">The sequence shown here is derived from an EMBL/GenBank/DDBJ whole genome shotgun (WGS) entry which is preliminary data.</text>
</comment>
<feature type="signal peptide" evidence="3">
    <location>
        <begin position="1"/>
        <end position="19"/>
    </location>
</feature>
<dbReference type="PRINTS" id="PR00834">
    <property type="entry name" value="PROTEASES2C"/>
</dbReference>
<dbReference type="InterPro" id="IPR051201">
    <property type="entry name" value="Chloro_Bact_Ser_Proteases"/>
</dbReference>
<evidence type="ECO:0000313" key="5">
    <source>
        <dbReference type="EMBL" id="OSM00192.1"/>
    </source>
</evidence>
<dbReference type="Gene3D" id="3.30.70.1070">
    <property type="entry name" value="Sporulation related repeat"/>
    <property type="match status" value="1"/>
</dbReference>
<dbReference type="InterPro" id="IPR009003">
    <property type="entry name" value="Peptidase_S1_PA"/>
</dbReference>
<keyword evidence="6" id="KW-1185">Reference proteome</keyword>
<evidence type="ECO:0000256" key="1">
    <source>
        <dbReference type="ARBA" id="ARBA00022670"/>
    </source>
</evidence>
<dbReference type="SUPFAM" id="SSF110997">
    <property type="entry name" value="Sporulation related repeat"/>
    <property type="match status" value="1"/>
</dbReference>
<dbReference type="GO" id="GO:0006508">
    <property type="term" value="P:proteolysis"/>
    <property type="evidence" value="ECO:0007669"/>
    <property type="project" value="UniProtKB-KW"/>
</dbReference>
<dbReference type="Pfam" id="PF05036">
    <property type="entry name" value="SPOR"/>
    <property type="match status" value="1"/>
</dbReference>
<evidence type="ECO:0000313" key="6">
    <source>
        <dbReference type="Proteomes" id="UP000194003"/>
    </source>
</evidence>
<keyword evidence="1" id="KW-0645">Protease</keyword>
<evidence type="ECO:0000256" key="3">
    <source>
        <dbReference type="SAM" id="SignalP"/>
    </source>
</evidence>
<dbReference type="PANTHER" id="PTHR43343">
    <property type="entry name" value="PEPTIDASE S12"/>
    <property type="match status" value="1"/>
</dbReference>
<dbReference type="InterPro" id="IPR001940">
    <property type="entry name" value="Peptidase_S1C"/>
</dbReference>
<dbReference type="OrthoDB" id="9766361at2"/>
<feature type="domain" description="SPOR" evidence="4">
    <location>
        <begin position="805"/>
        <end position="884"/>
    </location>
</feature>
<dbReference type="Gene3D" id="2.40.10.120">
    <property type="match status" value="1"/>
</dbReference>
<dbReference type="STRING" id="1434232.MAIT1_00646"/>
<organism evidence="5 6">
    <name type="scientific">Magnetofaba australis IT-1</name>
    <dbReference type="NCBI Taxonomy" id="1434232"/>
    <lineage>
        <taxon>Bacteria</taxon>
        <taxon>Pseudomonadati</taxon>
        <taxon>Pseudomonadota</taxon>
        <taxon>Magnetococcia</taxon>
        <taxon>Magnetococcales</taxon>
        <taxon>Magnetococcaceae</taxon>
        <taxon>Magnetofaba</taxon>
    </lineage>
</organism>
<sequence>MVAVKWLSLRRLAAPVALAATLALGGCASGGGSSGAGPSAGEAKGSEYTLFFSPTDHVEKLMNQGKKRKAAQVYVDQRAYFENPENRAKSAPVLKKLADALHQDFKPSIQKALTSLETVNWPEPRTAWSGLRENLAAAKLVMARMERIGLLQEPQYAIETAQTLQARVQELEGAIKADMTAEFLDYPEGADDGFFEVYPIQMDAAEFFEQHSAELLGKLRNAPSKMIVRLAKSQADDMPDSMRQRLADTLMQTLEREHRGRNDLAATLDRLAKLSQAGLPAGESKLKVLFADVTSRTLMQKGQLEFSVGITPDLPFEVSAGGAADAFNAIQNRSADVVVMLDIAYARMRREIVNEESENSEYVSGYQTVENPAYLAMQDQVSNLQMEVTGNQMQTAAHGSTYCFGNVGCAIGNLIGSVASHSRLSSSKQALNAVRQRMRRMKRTIREPLYDIYSYKTLDVEVVKTVTANLHVIDLTGNRYFTDTFDIVKKTQFNVPYGLKSTDRKFEQIMNAASNEKEVKDFEQKPLNVKLSEILQFYVESPAQTKPLPSLASLQKKLQKERNQAVAAWKSQRIEADFGNDRRMEHVVKVINGVKSAFGSGFYIDSDLIMTNYHVVEDAEYVEVRNQEDRESFGKVLARDPILDLAIIKVDLRGRPVRFYGSGKVPIGADVAVMGNPKGYDFSVTRGVISAVRREQGPAADHMGKAPMYIQTDAAINGGNSGGPMFLGDRVIGINTWKNIEKHVSGLNFSLHFREAEAFIRRKIGHVAAMGASSDGRIREAGETPDQMRKRRLASAQSQGLIDEPAVGGKHAVYIGAYDSPTELAAMLIKASGAGVATFTKSINQDGASLTQLYAGPFPSNGAARSALGKLRKQGVPAQLRRVN</sequence>
<dbReference type="Proteomes" id="UP000194003">
    <property type="component" value="Unassembled WGS sequence"/>
</dbReference>
<evidence type="ECO:0000256" key="2">
    <source>
        <dbReference type="ARBA" id="ARBA00022801"/>
    </source>
</evidence>
<dbReference type="PROSITE" id="PS51257">
    <property type="entry name" value="PROKAR_LIPOPROTEIN"/>
    <property type="match status" value="1"/>
</dbReference>
<reference evidence="5 6" key="1">
    <citation type="journal article" date="2016" name="BMC Genomics">
        <title>Combined genomic and structural analyses of a cultured magnetotactic bacterium reveals its niche adaptation to a dynamic environment.</title>
        <authorList>
            <person name="Araujo A.C."/>
            <person name="Morillo V."/>
            <person name="Cypriano J."/>
            <person name="Teixeira L.C."/>
            <person name="Leao P."/>
            <person name="Lyra S."/>
            <person name="Almeida L.G."/>
            <person name="Bazylinski D.A."/>
            <person name="Vasconcellos A.T."/>
            <person name="Abreu F."/>
            <person name="Lins U."/>
        </authorList>
    </citation>
    <scope>NUCLEOTIDE SEQUENCE [LARGE SCALE GENOMIC DNA]</scope>
    <source>
        <strain evidence="5 6">IT-1</strain>
    </source>
</reference>
<dbReference type="GO" id="GO:0042834">
    <property type="term" value="F:peptidoglycan binding"/>
    <property type="evidence" value="ECO:0007669"/>
    <property type="project" value="InterPro"/>
</dbReference>
<dbReference type="SUPFAM" id="SSF50494">
    <property type="entry name" value="Trypsin-like serine proteases"/>
    <property type="match status" value="1"/>
</dbReference>
<dbReference type="InterPro" id="IPR007730">
    <property type="entry name" value="SPOR-like_dom"/>
</dbReference>
<proteinExistence type="predicted"/>